<evidence type="ECO:0000256" key="1">
    <source>
        <dbReference type="SAM" id="MobiDB-lite"/>
    </source>
</evidence>
<evidence type="ECO:0000313" key="3">
    <source>
        <dbReference type="EMBL" id="BDR52800.1"/>
    </source>
</evidence>
<dbReference type="Pfam" id="PF13829">
    <property type="entry name" value="DUF4191"/>
    <property type="match status" value="1"/>
</dbReference>
<reference evidence="3 4" key="1">
    <citation type="journal article" date="2023" name="Microbiol. Spectr.">
        <title>Symbiosis of Carpenter Bees with Uncharacterized Lactic Acid Bacteria Showing NAD Auxotrophy.</title>
        <authorList>
            <person name="Kawasaki S."/>
            <person name="Ozawa K."/>
            <person name="Mori T."/>
            <person name="Yamamoto A."/>
            <person name="Ito M."/>
            <person name="Ohkuma M."/>
            <person name="Sakamoto M."/>
            <person name="Matsutani M."/>
        </authorList>
    </citation>
    <scope>NUCLEOTIDE SEQUENCE [LARGE SCALE GENOMIC DNA]</scope>
    <source>
        <strain evidence="3 4">Kim37-2</strain>
    </source>
</reference>
<feature type="transmembrane region" description="Helical" evidence="2">
    <location>
        <begin position="37"/>
        <end position="58"/>
    </location>
</feature>
<sequence length="244" mass="27530">MAQNTKKDSKKKKKTSTISQIKQIFAFTYTEDKALPWYMAGAFFLPVLVALICCLVFKFGWLSWIMTMLLGIMVGLLLATITLTRRSDTVGYKKMDGRPGASAAVLSNISKAGFDFPQDPVWLDPKTKDAVWRGTGRSGIYLIGEGDYGRVMKAMDRQEDEIHRITRGSAIPIYKISVGRGDKQVPLEKLQKTVIRKKVKLTPTELDQLKARLKTLQMRNNALNMPKGMDPTKMHMSRRALRGK</sequence>
<feature type="region of interest" description="Disordered" evidence="1">
    <location>
        <begin position="223"/>
        <end position="244"/>
    </location>
</feature>
<keyword evidence="2" id="KW-1133">Transmembrane helix</keyword>
<feature type="compositionally biased region" description="Basic residues" evidence="1">
    <location>
        <begin position="235"/>
        <end position="244"/>
    </location>
</feature>
<evidence type="ECO:0000313" key="4">
    <source>
        <dbReference type="Proteomes" id="UP001321766"/>
    </source>
</evidence>
<dbReference type="Proteomes" id="UP001321766">
    <property type="component" value="Chromosome"/>
</dbReference>
<organism evidence="3 4">
    <name type="scientific">Bombiscardovia nodaiensis</name>
    <dbReference type="NCBI Taxonomy" id="2932181"/>
    <lineage>
        <taxon>Bacteria</taxon>
        <taxon>Bacillati</taxon>
        <taxon>Actinomycetota</taxon>
        <taxon>Actinomycetes</taxon>
        <taxon>Bifidobacteriales</taxon>
        <taxon>Bifidobacteriaceae</taxon>
        <taxon>Bombiscardovia</taxon>
    </lineage>
</organism>
<protein>
    <submittedName>
        <fullName evidence="3">Membrane protein</fullName>
    </submittedName>
</protein>
<name>A0ABN6S9C1_9BIFI</name>
<dbReference type="EMBL" id="AP026798">
    <property type="protein sequence ID" value="BDR52800.1"/>
    <property type="molecule type" value="Genomic_DNA"/>
</dbReference>
<dbReference type="InterPro" id="IPR025445">
    <property type="entry name" value="DUF4191"/>
</dbReference>
<gene>
    <name evidence="3" type="ORF">KIM372_07070</name>
</gene>
<keyword evidence="2" id="KW-0812">Transmembrane</keyword>
<evidence type="ECO:0000256" key="2">
    <source>
        <dbReference type="SAM" id="Phobius"/>
    </source>
</evidence>
<feature type="transmembrane region" description="Helical" evidence="2">
    <location>
        <begin position="64"/>
        <end position="84"/>
    </location>
</feature>
<keyword evidence="4" id="KW-1185">Reference proteome</keyword>
<keyword evidence="2" id="KW-0472">Membrane</keyword>
<proteinExistence type="predicted"/>
<accession>A0ABN6S9C1</accession>